<dbReference type="Proteomes" id="UP000587396">
    <property type="component" value="Unassembled WGS sequence"/>
</dbReference>
<dbReference type="EMBL" id="JACMSE010000013">
    <property type="protein sequence ID" value="MBC2890414.1"/>
    <property type="molecule type" value="Genomic_DNA"/>
</dbReference>
<comment type="catalytic activity">
    <reaction evidence="1">
        <text>a uridine in RNA = a pseudouridine in RNA</text>
        <dbReference type="Rhea" id="RHEA:48348"/>
        <dbReference type="Rhea" id="RHEA-COMP:12068"/>
        <dbReference type="Rhea" id="RHEA-COMP:12069"/>
        <dbReference type="ChEBI" id="CHEBI:65314"/>
        <dbReference type="ChEBI" id="CHEBI:65315"/>
    </reaction>
</comment>
<dbReference type="InterPro" id="IPR002942">
    <property type="entry name" value="S4_RNA-bd"/>
</dbReference>
<evidence type="ECO:0000256" key="5">
    <source>
        <dbReference type="RuleBase" id="RU003887"/>
    </source>
</evidence>
<dbReference type="RefSeq" id="WP_185906121.1">
    <property type="nucleotide sequence ID" value="NZ_JACMSE010000013.1"/>
</dbReference>
<dbReference type="GO" id="GO:0003723">
    <property type="term" value="F:RNA binding"/>
    <property type="evidence" value="ECO:0007669"/>
    <property type="project" value="UniProtKB-KW"/>
</dbReference>
<dbReference type="SUPFAM" id="SSF55174">
    <property type="entry name" value="Alpha-L RNA-binding motif"/>
    <property type="match status" value="1"/>
</dbReference>
<dbReference type="SUPFAM" id="SSF55120">
    <property type="entry name" value="Pseudouridine synthase"/>
    <property type="match status" value="1"/>
</dbReference>
<protein>
    <recommendedName>
        <fullName evidence="5">Pseudouridine synthase</fullName>
        <ecNumber evidence="5">5.4.99.-</ecNumber>
    </recommendedName>
</protein>
<dbReference type="AlphaFoldDB" id="A0A842JG67"/>
<dbReference type="InterPro" id="IPR018496">
    <property type="entry name" value="PsdUridine_synth_RsuA/RluB_CS"/>
</dbReference>
<evidence type="ECO:0000256" key="4">
    <source>
        <dbReference type="PROSITE-ProRule" id="PRU00182"/>
    </source>
</evidence>
<gene>
    <name evidence="7" type="ORF">H7313_13850</name>
</gene>
<dbReference type="PROSITE" id="PS50889">
    <property type="entry name" value="S4"/>
    <property type="match status" value="1"/>
</dbReference>
<dbReference type="CDD" id="cd00165">
    <property type="entry name" value="S4"/>
    <property type="match status" value="1"/>
</dbReference>
<dbReference type="Pfam" id="PF00849">
    <property type="entry name" value="PseudoU_synth_2"/>
    <property type="match status" value="1"/>
</dbReference>
<keyword evidence="3 5" id="KW-0413">Isomerase</keyword>
<keyword evidence="4" id="KW-0694">RNA-binding</keyword>
<evidence type="ECO:0000256" key="1">
    <source>
        <dbReference type="ARBA" id="ARBA00000073"/>
    </source>
</evidence>
<evidence type="ECO:0000313" key="8">
    <source>
        <dbReference type="Proteomes" id="UP000587396"/>
    </source>
</evidence>
<dbReference type="Pfam" id="PF01479">
    <property type="entry name" value="S4"/>
    <property type="match status" value="1"/>
</dbReference>
<dbReference type="CDD" id="cd02870">
    <property type="entry name" value="PseudoU_synth_RsuA_like"/>
    <property type="match status" value="1"/>
</dbReference>
<dbReference type="FunFam" id="3.10.290.10:FF:000003">
    <property type="entry name" value="Pseudouridine synthase"/>
    <property type="match status" value="1"/>
</dbReference>
<name>A0A842JG67_9ACTN</name>
<proteinExistence type="inferred from homology"/>
<comment type="similarity">
    <text evidence="2 5">Belongs to the pseudouridine synthase RsuA family.</text>
</comment>
<dbReference type="PANTHER" id="PTHR47683:SF2">
    <property type="entry name" value="RNA-BINDING S4 DOMAIN-CONTAINING PROTEIN"/>
    <property type="match status" value="1"/>
</dbReference>
<dbReference type="InterPro" id="IPR050343">
    <property type="entry name" value="RsuA_PseudoU_synthase"/>
</dbReference>
<organism evidence="7 8">
    <name type="scientific">Gordonibacter massiliensis</name>
    <name type="common">ex Traore et al. 2017</name>
    <dbReference type="NCBI Taxonomy" id="1841863"/>
    <lineage>
        <taxon>Bacteria</taxon>
        <taxon>Bacillati</taxon>
        <taxon>Actinomycetota</taxon>
        <taxon>Coriobacteriia</taxon>
        <taxon>Eggerthellales</taxon>
        <taxon>Eggerthellaceae</taxon>
        <taxon>Gordonibacter</taxon>
    </lineage>
</organism>
<evidence type="ECO:0000256" key="3">
    <source>
        <dbReference type="ARBA" id="ARBA00023235"/>
    </source>
</evidence>
<dbReference type="InterPro" id="IPR000748">
    <property type="entry name" value="PsdUridine_synth_RsuA/RluB/E/F"/>
</dbReference>
<dbReference type="GO" id="GO:0000455">
    <property type="term" value="P:enzyme-directed rRNA pseudouridine synthesis"/>
    <property type="evidence" value="ECO:0007669"/>
    <property type="project" value="UniProtKB-ARBA"/>
</dbReference>
<dbReference type="PANTHER" id="PTHR47683">
    <property type="entry name" value="PSEUDOURIDINE SYNTHASE FAMILY PROTEIN-RELATED"/>
    <property type="match status" value="1"/>
</dbReference>
<dbReference type="NCBIfam" id="TIGR00093">
    <property type="entry name" value="pseudouridine synthase"/>
    <property type="match status" value="1"/>
</dbReference>
<dbReference type="Gene3D" id="3.10.290.10">
    <property type="entry name" value="RNA-binding S4 domain"/>
    <property type="match status" value="1"/>
</dbReference>
<feature type="domain" description="RNA-binding S4" evidence="6">
    <location>
        <begin position="16"/>
        <end position="78"/>
    </location>
</feature>
<keyword evidence="8" id="KW-1185">Reference proteome</keyword>
<evidence type="ECO:0000259" key="6">
    <source>
        <dbReference type="SMART" id="SM00363"/>
    </source>
</evidence>
<dbReference type="InterPro" id="IPR020103">
    <property type="entry name" value="PsdUridine_synth_cat_dom_sf"/>
</dbReference>
<dbReference type="Gene3D" id="3.30.2350.10">
    <property type="entry name" value="Pseudouridine synthase"/>
    <property type="match status" value="1"/>
</dbReference>
<evidence type="ECO:0000313" key="7">
    <source>
        <dbReference type="EMBL" id="MBC2890414.1"/>
    </source>
</evidence>
<dbReference type="PROSITE" id="PS01149">
    <property type="entry name" value="PSI_RSU"/>
    <property type="match status" value="1"/>
</dbReference>
<accession>A0A842JG67</accession>
<comment type="caution">
    <text evidence="7">The sequence shown here is derived from an EMBL/GenBank/DDBJ whole genome shotgun (WGS) entry which is preliminary data.</text>
</comment>
<dbReference type="SMART" id="SM00363">
    <property type="entry name" value="S4"/>
    <property type="match status" value="1"/>
</dbReference>
<evidence type="ECO:0000256" key="2">
    <source>
        <dbReference type="ARBA" id="ARBA00008348"/>
    </source>
</evidence>
<dbReference type="InterPro" id="IPR036986">
    <property type="entry name" value="S4_RNA-bd_sf"/>
</dbReference>
<reference evidence="7 8" key="1">
    <citation type="submission" date="2020-08" db="EMBL/GenBank/DDBJ databases">
        <authorList>
            <person name="Liu C."/>
            <person name="Sun Q."/>
        </authorList>
    </citation>
    <scope>NUCLEOTIDE SEQUENCE [LARGE SCALE GENOMIC DNA]</scope>
    <source>
        <strain evidence="7 8">N22</strain>
    </source>
</reference>
<sequence length="285" mass="30483">MEPSRTAPQPERIVPMRLQKFLARAGAASRRGSENLMTAGRVTVNGIVVTELGSKVDPLVDEVAVDGKVVRLADGPVTLMLHKPAGYVTTMSDPQGRPTVAELVPAADHPGLFPIGRLDRDTTGLLLFSTDGELGHALLRPRGHVEKAYTALVEGRPSAGQLAHLREGIELDDGPTLPARVELLEGDAARAALAALDVPPEAPEGASHQYARACSARAAHRSVVRVGLHEGRKRQVRRMLAAIGHPVLALHRDTFGPVGLDGLPRGAWRELEPAEVRALERAVNR</sequence>
<dbReference type="GO" id="GO:0120159">
    <property type="term" value="F:rRNA pseudouridine synthase activity"/>
    <property type="evidence" value="ECO:0007669"/>
    <property type="project" value="UniProtKB-ARBA"/>
</dbReference>
<dbReference type="EC" id="5.4.99.-" evidence="5"/>
<dbReference type="InterPro" id="IPR006145">
    <property type="entry name" value="PsdUridine_synth_RsuA/RluA"/>
</dbReference>